<dbReference type="Pfam" id="PF13966">
    <property type="entry name" value="zf-RVT"/>
    <property type="match status" value="1"/>
</dbReference>
<keyword evidence="3" id="KW-1185">Reference proteome</keyword>
<sequence>MSNGTPDLNQTLLVLIPKMLHIMEGFGLWWADVRQNVTWCVGNGHDVDFWFDDWLDGYGPMINHVVAAGAVGMQRVTVAHMTDDHGNWRWALFEHLLPLPVLMRLAATMGPKQHFRADSIGWKPSNHRRHSIKLRERVLVSAERKRRHFTMDSSCPLCAAPIEDVDHMLRQCPPFKAIWSALVIPDKLSLFLNMSIREWIVCNLGMPHDIIHPIENWELRFGAIVWNMWLQRNSIVFDNPLEDNRPVLERTKAWLDVMQRARVHGAAPKNAVSCSTRGPVRWKPPPTGWFKINADGARSPAPGLAARGGVIRVVLESDNLEAVQRLQVVEARVTMIHHIEELLGRNWCVRVT</sequence>
<dbReference type="AlphaFoldDB" id="A0A6A2XD38"/>
<name>A0A6A2XD38_HIBSY</name>
<organism evidence="2 3">
    <name type="scientific">Hibiscus syriacus</name>
    <name type="common">Rose of Sharon</name>
    <dbReference type="NCBI Taxonomy" id="106335"/>
    <lineage>
        <taxon>Eukaryota</taxon>
        <taxon>Viridiplantae</taxon>
        <taxon>Streptophyta</taxon>
        <taxon>Embryophyta</taxon>
        <taxon>Tracheophyta</taxon>
        <taxon>Spermatophyta</taxon>
        <taxon>Magnoliopsida</taxon>
        <taxon>eudicotyledons</taxon>
        <taxon>Gunneridae</taxon>
        <taxon>Pentapetalae</taxon>
        <taxon>rosids</taxon>
        <taxon>malvids</taxon>
        <taxon>Malvales</taxon>
        <taxon>Malvaceae</taxon>
        <taxon>Malvoideae</taxon>
        <taxon>Hibiscus</taxon>
    </lineage>
</organism>
<dbReference type="Proteomes" id="UP000436088">
    <property type="component" value="Unassembled WGS sequence"/>
</dbReference>
<dbReference type="InterPro" id="IPR026960">
    <property type="entry name" value="RVT-Znf"/>
</dbReference>
<protein>
    <recommendedName>
        <fullName evidence="1">Reverse transcriptase zinc-binding domain-containing protein</fullName>
    </recommendedName>
</protein>
<accession>A0A6A2XD38</accession>
<evidence type="ECO:0000313" key="3">
    <source>
        <dbReference type="Proteomes" id="UP000436088"/>
    </source>
</evidence>
<reference evidence="2" key="1">
    <citation type="submission" date="2019-09" db="EMBL/GenBank/DDBJ databases">
        <title>Draft genome information of white flower Hibiscus syriacus.</title>
        <authorList>
            <person name="Kim Y.-M."/>
        </authorList>
    </citation>
    <scope>NUCLEOTIDE SEQUENCE [LARGE SCALE GENOMIC DNA]</scope>
    <source>
        <strain evidence="2">YM2019G1</strain>
    </source>
</reference>
<evidence type="ECO:0000313" key="2">
    <source>
        <dbReference type="EMBL" id="KAE8673212.1"/>
    </source>
</evidence>
<gene>
    <name evidence="2" type="ORF">F3Y22_tig00111806pilonHSYRG00082</name>
</gene>
<comment type="caution">
    <text evidence="2">The sequence shown here is derived from an EMBL/GenBank/DDBJ whole genome shotgun (WGS) entry which is preliminary data.</text>
</comment>
<feature type="domain" description="Reverse transcriptase zinc-binding" evidence="1">
    <location>
        <begin position="133"/>
        <end position="179"/>
    </location>
</feature>
<dbReference type="EMBL" id="VEPZ02001433">
    <property type="protein sequence ID" value="KAE8673212.1"/>
    <property type="molecule type" value="Genomic_DNA"/>
</dbReference>
<evidence type="ECO:0000259" key="1">
    <source>
        <dbReference type="Pfam" id="PF13966"/>
    </source>
</evidence>
<proteinExistence type="predicted"/>